<dbReference type="SUPFAM" id="SSF50998">
    <property type="entry name" value="Quinoprotein alcohol dehydrogenase-like"/>
    <property type="match status" value="1"/>
</dbReference>
<dbReference type="EMBL" id="QUNF01000001">
    <property type="protein sequence ID" value="REG94443.1"/>
    <property type="molecule type" value="Genomic_DNA"/>
</dbReference>
<dbReference type="Gene3D" id="2.140.10.10">
    <property type="entry name" value="Quinoprotein alcohol dehydrogenase-like superfamily"/>
    <property type="match status" value="2"/>
</dbReference>
<dbReference type="GO" id="GO:0016614">
    <property type="term" value="F:oxidoreductase activity, acting on CH-OH group of donors"/>
    <property type="evidence" value="ECO:0007669"/>
    <property type="project" value="InterPro"/>
</dbReference>
<dbReference type="GO" id="GO:0020037">
    <property type="term" value="F:heme binding"/>
    <property type="evidence" value="ECO:0007669"/>
    <property type="project" value="InterPro"/>
</dbReference>
<dbReference type="Proteomes" id="UP000256405">
    <property type="component" value="Unassembled WGS sequence"/>
</dbReference>
<organism evidence="10 11">
    <name type="scientific">Algoriphagus antarcticus</name>
    <dbReference type="NCBI Taxonomy" id="238540"/>
    <lineage>
        <taxon>Bacteria</taxon>
        <taxon>Pseudomonadati</taxon>
        <taxon>Bacteroidota</taxon>
        <taxon>Cytophagia</taxon>
        <taxon>Cytophagales</taxon>
        <taxon>Cyclobacteriaceae</taxon>
        <taxon>Algoriphagus</taxon>
    </lineage>
</organism>
<feature type="domain" description="Cytochrome c" evidence="9">
    <location>
        <begin position="468"/>
        <end position="545"/>
    </location>
</feature>
<evidence type="ECO:0000256" key="5">
    <source>
        <dbReference type="ARBA" id="ARBA00022729"/>
    </source>
</evidence>
<name>A0A3E0E9M0_9BACT</name>
<dbReference type="GO" id="GO:0009055">
    <property type="term" value="F:electron transfer activity"/>
    <property type="evidence" value="ECO:0007669"/>
    <property type="project" value="InterPro"/>
</dbReference>
<keyword evidence="5" id="KW-0732">Signal</keyword>
<evidence type="ECO:0000256" key="1">
    <source>
        <dbReference type="ARBA" id="ARBA00001931"/>
    </source>
</evidence>
<dbReference type="InterPro" id="IPR009056">
    <property type="entry name" value="Cyt_c-like_dom"/>
</dbReference>
<sequence>MRRYAETVFLLFLTLIFSHCSNDKNADWPEYNGDGARSHYSQLVQIDTSNVSKLKIAWTYSSGGKDTLRNLSQIQSNPIIIDGVIFGVSADTEAFALEAESGKELWKTAIKEKNGTTSRGVTYWSNKEDKRIFFGVGPWLYALDARTGKMIDTFGVNGRIDLKVGIDRPGADNYVTSNTPNTIFENLIITGTRVSESETALLGDIRAYDTRDGSLAWTFHTIPEEGEAGYESWVPANPRQRIGGANSWMGMAIDRERGVVYVPTGSAAFDFYGGNRKGDNLYANSLLALNASDGQLLWHYQVVRHDIWDRDLPAPPNLFTITRDGKQIDVVSVITKQGYTFIFDRGTGEPIFPIEDVAFPQEAAPGEYPSQTQPVPVKPAPFTKQSFTANDFNSFVADKDSLAEILAQANTGSAYTPITKKMTIIYPGTDGGGQWGGSATDPEGMMYIPAKEIPVYTSLVLRKNEITQVLSNENTLYNLYCSNCHGKDLNGSHDGSYPGLINIKARLTRDQLLAMMLNGKGMMPSFSHISQPERDAIANFLLGTATDENVKTTQQNFSAYQHTGYNRWYDTNGYPVNTPPWGTLTAIDCNTGERRWQVPLGEYKELTAKGIPPTGTDNYGGPLVTAGGLIFMAGTPDEKIRAFKKSTGEMVWEYDLPAAGYATPSSYSINGKQYIVIACGGGKLNSKSGDQYVVFTLED</sequence>
<dbReference type="InterPro" id="IPR036909">
    <property type="entry name" value="Cyt_c-like_dom_sf"/>
</dbReference>
<dbReference type="Pfam" id="PF01011">
    <property type="entry name" value="PQQ"/>
    <property type="match status" value="2"/>
</dbReference>
<dbReference type="InterPro" id="IPR002372">
    <property type="entry name" value="PQQ_rpt_dom"/>
</dbReference>
<dbReference type="RefSeq" id="WP_086540764.1">
    <property type="nucleotide sequence ID" value="NZ_MSSW01000011.1"/>
</dbReference>
<dbReference type="OrthoDB" id="9816081at2"/>
<dbReference type="InterPro" id="IPR017511">
    <property type="entry name" value="PQQ_mDH"/>
</dbReference>
<dbReference type="SMART" id="SM00564">
    <property type="entry name" value="PQQ"/>
    <property type="match status" value="5"/>
</dbReference>
<comment type="cofactor">
    <cofactor evidence="1">
        <name>pyrroloquinoline quinone</name>
        <dbReference type="ChEBI" id="CHEBI:58442"/>
    </cofactor>
</comment>
<evidence type="ECO:0000256" key="3">
    <source>
        <dbReference type="ARBA" id="ARBA00022617"/>
    </source>
</evidence>
<dbReference type="Gene3D" id="1.10.760.10">
    <property type="entry name" value="Cytochrome c-like domain"/>
    <property type="match status" value="1"/>
</dbReference>
<comment type="caution">
    <text evidence="10">The sequence shown here is derived from an EMBL/GenBank/DDBJ whole genome shotgun (WGS) entry which is preliminary data.</text>
</comment>
<reference evidence="10 11" key="1">
    <citation type="submission" date="2018-08" db="EMBL/GenBank/DDBJ databases">
        <title>Genomic Encyclopedia of Archaeal and Bacterial Type Strains, Phase II (KMG-II): from individual species to whole genera.</title>
        <authorList>
            <person name="Goeker M."/>
        </authorList>
    </citation>
    <scope>NUCLEOTIDE SEQUENCE [LARGE SCALE GENOMIC DNA]</scope>
    <source>
        <strain evidence="10 11">DSM 15986</strain>
    </source>
</reference>
<dbReference type="PROSITE" id="PS51007">
    <property type="entry name" value="CYTC"/>
    <property type="match status" value="1"/>
</dbReference>
<evidence type="ECO:0000313" key="10">
    <source>
        <dbReference type="EMBL" id="REG94443.1"/>
    </source>
</evidence>
<comment type="similarity">
    <text evidence="2">Belongs to the bacterial PQQ dehydrogenase family.</text>
</comment>
<dbReference type="CDD" id="cd10280">
    <property type="entry name" value="PQQ_mGDH"/>
    <property type="match status" value="1"/>
</dbReference>
<dbReference type="AlphaFoldDB" id="A0A3E0E9M0"/>
<evidence type="ECO:0000256" key="8">
    <source>
        <dbReference type="PROSITE-ProRule" id="PRU00433"/>
    </source>
</evidence>
<keyword evidence="7 8" id="KW-0408">Iron</keyword>
<dbReference type="InterPro" id="IPR018391">
    <property type="entry name" value="PQQ_b-propeller_rpt"/>
</dbReference>
<dbReference type="GO" id="GO:0048038">
    <property type="term" value="F:quinone binding"/>
    <property type="evidence" value="ECO:0007669"/>
    <property type="project" value="InterPro"/>
</dbReference>
<keyword evidence="4 8" id="KW-0479">Metal-binding</keyword>
<dbReference type="GO" id="GO:0046872">
    <property type="term" value="F:metal ion binding"/>
    <property type="evidence" value="ECO:0007669"/>
    <property type="project" value="UniProtKB-KW"/>
</dbReference>
<evidence type="ECO:0000256" key="4">
    <source>
        <dbReference type="ARBA" id="ARBA00022723"/>
    </source>
</evidence>
<evidence type="ECO:0000256" key="6">
    <source>
        <dbReference type="ARBA" id="ARBA00023002"/>
    </source>
</evidence>
<keyword evidence="3 8" id="KW-0349">Heme</keyword>
<gene>
    <name evidence="10" type="ORF">C8N25_101270</name>
</gene>
<keyword evidence="6" id="KW-0560">Oxidoreductase</keyword>
<evidence type="ECO:0000259" key="9">
    <source>
        <dbReference type="PROSITE" id="PS51007"/>
    </source>
</evidence>
<evidence type="ECO:0000256" key="7">
    <source>
        <dbReference type="ARBA" id="ARBA00023004"/>
    </source>
</evidence>
<dbReference type="SUPFAM" id="SSF46626">
    <property type="entry name" value="Cytochrome c"/>
    <property type="match status" value="1"/>
</dbReference>
<accession>A0A3E0E9M0</accession>
<dbReference type="PANTHER" id="PTHR32303">
    <property type="entry name" value="QUINOPROTEIN ALCOHOL DEHYDROGENASE (CYTOCHROME C)"/>
    <property type="match status" value="1"/>
</dbReference>
<dbReference type="InterPro" id="IPR011047">
    <property type="entry name" value="Quinoprotein_ADH-like_sf"/>
</dbReference>
<protein>
    <submittedName>
        <fullName evidence="10">Quinoprotein glucose dehydrogenase</fullName>
    </submittedName>
</protein>
<dbReference type="GO" id="GO:0016020">
    <property type="term" value="C:membrane"/>
    <property type="evidence" value="ECO:0007669"/>
    <property type="project" value="InterPro"/>
</dbReference>
<keyword evidence="11" id="KW-1185">Reference proteome</keyword>
<evidence type="ECO:0000313" key="11">
    <source>
        <dbReference type="Proteomes" id="UP000256405"/>
    </source>
</evidence>
<proteinExistence type="inferred from homology"/>
<dbReference type="Pfam" id="PF13442">
    <property type="entry name" value="Cytochrome_CBB3"/>
    <property type="match status" value="1"/>
</dbReference>
<dbReference type="PANTHER" id="PTHR32303:SF4">
    <property type="entry name" value="QUINOPROTEIN GLUCOSE DEHYDROGENASE"/>
    <property type="match status" value="1"/>
</dbReference>
<evidence type="ECO:0000256" key="2">
    <source>
        <dbReference type="ARBA" id="ARBA00008156"/>
    </source>
</evidence>